<dbReference type="EMBL" id="CP002739">
    <property type="protein sequence ID" value="AEF17495.1"/>
    <property type="molecule type" value="Genomic_DNA"/>
</dbReference>
<evidence type="ECO:0000259" key="5">
    <source>
        <dbReference type="Pfam" id="PF01258"/>
    </source>
</evidence>
<dbReference type="HOGENOM" id="CLU_043144_1_0_9"/>
<dbReference type="Gene3D" id="1.20.120.910">
    <property type="entry name" value="DksA, coiled-coil domain"/>
    <property type="match status" value="1"/>
</dbReference>
<feature type="domain" description="Zinc finger DksA/TraR C4-type" evidence="5">
    <location>
        <begin position="97"/>
        <end position="127"/>
    </location>
</feature>
<dbReference type="KEGG" id="txy:Thexy_1463"/>
<evidence type="ECO:0000256" key="4">
    <source>
        <dbReference type="PROSITE-ProRule" id="PRU00510"/>
    </source>
</evidence>
<dbReference type="PANTHER" id="PTHR33823:SF4">
    <property type="entry name" value="GENERAL STRESS PROTEIN 16O"/>
    <property type="match status" value="1"/>
</dbReference>
<dbReference type="PROSITE" id="PS01102">
    <property type="entry name" value="ZF_DKSA_1"/>
    <property type="match status" value="1"/>
</dbReference>
<name>F6BGU8_THEXL</name>
<dbReference type="Pfam" id="PF01258">
    <property type="entry name" value="zf-dskA_traR"/>
    <property type="match status" value="1"/>
</dbReference>
<keyword evidence="7" id="KW-1185">Reference proteome</keyword>
<dbReference type="InterPro" id="IPR000962">
    <property type="entry name" value="Znf_DskA_TraR"/>
</dbReference>
<evidence type="ECO:0000256" key="3">
    <source>
        <dbReference type="ARBA" id="ARBA00022833"/>
    </source>
</evidence>
<accession>F6BGU8</accession>
<dbReference type="eggNOG" id="COG1734">
    <property type="taxonomic scope" value="Bacteria"/>
</dbReference>
<dbReference type="GO" id="GO:0008270">
    <property type="term" value="F:zinc ion binding"/>
    <property type="evidence" value="ECO:0007669"/>
    <property type="project" value="UniProtKB-KW"/>
</dbReference>
<proteinExistence type="predicted"/>
<evidence type="ECO:0000313" key="7">
    <source>
        <dbReference type="Proteomes" id="UP000007239"/>
    </source>
</evidence>
<evidence type="ECO:0000256" key="2">
    <source>
        <dbReference type="ARBA" id="ARBA00022771"/>
    </source>
</evidence>
<feature type="zinc finger region" description="dksA C4-type" evidence="4">
    <location>
        <begin position="102"/>
        <end position="126"/>
    </location>
</feature>
<keyword evidence="2" id="KW-0863">Zinc-finger</keyword>
<dbReference type="STRING" id="858215.Thexy_1463"/>
<reference evidence="6" key="1">
    <citation type="submission" date="2011-05" db="EMBL/GenBank/DDBJ databases">
        <title>Complete sequence of Thermoanaerobacterium xylanolyticum LX-11.</title>
        <authorList>
            <consortium name="US DOE Joint Genome Institute"/>
            <person name="Lucas S."/>
            <person name="Han J."/>
            <person name="Lapidus A."/>
            <person name="Cheng J.-F."/>
            <person name="Goodwin L."/>
            <person name="Pitluck S."/>
            <person name="Peters L."/>
            <person name="Mikhailova N."/>
            <person name="Lu M."/>
            <person name="Han C."/>
            <person name="Tapia R."/>
            <person name="Land M."/>
            <person name="Hauser L."/>
            <person name="Kyrpides N."/>
            <person name="Ivanova N."/>
            <person name="Pagani I."/>
            <person name="Hemme C."/>
            <person name="Woyke T."/>
        </authorList>
    </citation>
    <scope>NUCLEOTIDE SEQUENCE</scope>
    <source>
        <strain evidence="6">LX-11</strain>
    </source>
</reference>
<dbReference type="InterPro" id="IPR018247">
    <property type="entry name" value="EF_Hand_1_Ca_BS"/>
</dbReference>
<organism evidence="6 7">
    <name type="scientific">Thermoanaerobacterium xylanolyticum (strain ATCC 49914 / DSM 7097 / LX-11)</name>
    <dbReference type="NCBI Taxonomy" id="858215"/>
    <lineage>
        <taxon>Bacteria</taxon>
        <taxon>Bacillati</taxon>
        <taxon>Bacillota</taxon>
        <taxon>Clostridia</taxon>
        <taxon>Thermoanaerobacterales</taxon>
        <taxon>Thermoanaerobacteraceae</taxon>
        <taxon>Thermoanaerobacterium</taxon>
    </lineage>
</organism>
<dbReference type="InterPro" id="IPR037187">
    <property type="entry name" value="DnaK_N"/>
</dbReference>
<gene>
    <name evidence="6" type="ordered locus">Thexy_1463</name>
</gene>
<dbReference type="PROSITE" id="PS51128">
    <property type="entry name" value="ZF_DKSA_2"/>
    <property type="match status" value="1"/>
</dbReference>
<dbReference type="SUPFAM" id="SSF109635">
    <property type="entry name" value="DnaK suppressor protein DksA, alpha-hairpin domain"/>
    <property type="match status" value="1"/>
</dbReference>
<dbReference type="PROSITE" id="PS00018">
    <property type="entry name" value="EF_HAND_1"/>
    <property type="match status" value="1"/>
</dbReference>
<evidence type="ECO:0000313" key="6">
    <source>
        <dbReference type="EMBL" id="AEF17495.1"/>
    </source>
</evidence>
<dbReference type="PANTHER" id="PTHR33823">
    <property type="entry name" value="RNA POLYMERASE-BINDING TRANSCRIPTION FACTOR DKSA-RELATED"/>
    <property type="match status" value="1"/>
</dbReference>
<sequence>MIERHVVIMDDKKLEYFRKRLIDERNKILHTLNEMDDNNGTGKIGEREYYQELSLADNHPADIASEVYELEKNYALKDNEQHVLRQIDDALSRMVSGKYGICNHCHKEIEIERLEALPYTPLCAKCAKNNDLKLSDLRFSRPNEERTIKYLFGWGYMDSKDENQFDAEDSYQAVARYNKTKAGLDNYDDDYDDYNSGYVEEVDKISNEDYKKTLK</sequence>
<dbReference type="InterPro" id="IPR020458">
    <property type="entry name" value="Znf_DskA_TraR_CS"/>
</dbReference>
<dbReference type="Proteomes" id="UP000007239">
    <property type="component" value="Chromosome"/>
</dbReference>
<dbReference type="InterPro" id="IPR014240">
    <property type="entry name" value="YteA"/>
</dbReference>
<dbReference type="NCBIfam" id="TIGR02890">
    <property type="entry name" value="bacill_yteA"/>
    <property type="match status" value="1"/>
</dbReference>
<keyword evidence="3" id="KW-0862">Zinc</keyword>
<dbReference type="AlphaFoldDB" id="F6BGU8"/>
<evidence type="ECO:0000256" key="1">
    <source>
        <dbReference type="ARBA" id="ARBA00022723"/>
    </source>
</evidence>
<keyword evidence="1" id="KW-0479">Metal-binding</keyword>
<dbReference type="SUPFAM" id="SSF57716">
    <property type="entry name" value="Glucocorticoid receptor-like (DNA-binding domain)"/>
    <property type="match status" value="1"/>
</dbReference>
<protein>
    <submittedName>
        <fullName evidence="6">Transcriptional regulator, TraR/DksA family</fullName>
    </submittedName>
</protein>